<sequence>MTGALRLDGQVAVVTGAGGGLGRAYALELAARGAAVVVNDIAAEAAAEVVAAIVGAGGHAQADSASVADPAGCQHLAQAAIDRFGRIDGLVLNAGTIRVAPFPQTRAEDLESLLAVHLGGSFHLAQAAWPAMVAQGHGRIVFTTSSAGMLGMPQLSAYGAAKGAVAGLMGVLAEEGRAHGITCNAVMPNAASGMAREVARSAQDGSGLGGNPWVAGAHATFDPAFTAGLVAWLLHPDCGSTHAIYSAAAGRIGRVFTGVTDGWHGPLDRPPTMDEIAGAWDRINAVEADFCMPANAYDEFRHVAARRPGPAPGALSGVDG</sequence>
<dbReference type="InterPro" id="IPR051687">
    <property type="entry name" value="Peroxisomal_Beta-Oxidation"/>
</dbReference>
<organism evidence="4 5">
    <name type="scientific">Novosphingobium piscinae</name>
    <dbReference type="NCBI Taxonomy" id="1507448"/>
    <lineage>
        <taxon>Bacteria</taxon>
        <taxon>Pseudomonadati</taxon>
        <taxon>Pseudomonadota</taxon>
        <taxon>Alphaproteobacteria</taxon>
        <taxon>Sphingomonadales</taxon>
        <taxon>Sphingomonadaceae</taxon>
        <taxon>Novosphingobium</taxon>
    </lineage>
</organism>
<keyword evidence="2" id="KW-0560">Oxidoreductase</keyword>
<gene>
    <name evidence="4" type="ORF">H7F53_00915</name>
</gene>
<dbReference type="Gene3D" id="3.40.50.720">
    <property type="entry name" value="NAD(P)-binding Rossmann-like Domain"/>
    <property type="match status" value="1"/>
</dbReference>
<evidence type="ECO:0000256" key="2">
    <source>
        <dbReference type="ARBA" id="ARBA00023002"/>
    </source>
</evidence>
<protein>
    <submittedName>
        <fullName evidence="4">SDR family NAD(P)-dependent oxidoreductase</fullName>
    </submittedName>
</protein>
<dbReference type="EMBL" id="JACLAX010000001">
    <property type="protein sequence ID" value="MBC2667702.1"/>
    <property type="molecule type" value="Genomic_DNA"/>
</dbReference>
<feature type="domain" description="Ketoreductase" evidence="3">
    <location>
        <begin position="10"/>
        <end position="194"/>
    </location>
</feature>
<name>A0A7X1FWK3_9SPHN</name>
<dbReference type="Pfam" id="PF00106">
    <property type="entry name" value="adh_short"/>
    <property type="match status" value="1"/>
</dbReference>
<reference evidence="4 5" key="1">
    <citation type="submission" date="2020-08" db="EMBL/GenBank/DDBJ databases">
        <title>The genome sequence of type strain Novosphingobium piscinae KCTC 42194.</title>
        <authorList>
            <person name="Liu Y."/>
        </authorList>
    </citation>
    <scope>NUCLEOTIDE SEQUENCE [LARGE SCALE GENOMIC DNA]</scope>
    <source>
        <strain evidence="4 5">KCTC 42194</strain>
    </source>
</reference>
<dbReference type="SMART" id="SM00822">
    <property type="entry name" value="PKS_KR"/>
    <property type="match status" value="1"/>
</dbReference>
<dbReference type="InterPro" id="IPR036291">
    <property type="entry name" value="NAD(P)-bd_dom_sf"/>
</dbReference>
<keyword evidence="5" id="KW-1185">Reference proteome</keyword>
<evidence type="ECO:0000256" key="1">
    <source>
        <dbReference type="ARBA" id="ARBA00006484"/>
    </source>
</evidence>
<dbReference type="AlphaFoldDB" id="A0A7X1FWK3"/>
<dbReference type="Proteomes" id="UP000551327">
    <property type="component" value="Unassembled WGS sequence"/>
</dbReference>
<dbReference type="SUPFAM" id="SSF51735">
    <property type="entry name" value="NAD(P)-binding Rossmann-fold domains"/>
    <property type="match status" value="1"/>
</dbReference>
<dbReference type="PROSITE" id="PS00061">
    <property type="entry name" value="ADH_SHORT"/>
    <property type="match status" value="1"/>
</dbReference>
<dbReference type="RefSeq" id="WP_185677581.1">
    <property type="nucleotide sequence ID" value="NZ_JACLAX010000001.1"/>
</dbReference>
<dbReference type="PANTHER" id="PTHR45024">
    <property type="entry name" value="DEHYDROGENASES, SHORT CHAIN"/>
    <property type="match status" value="1"/>
</dbReference>
<dbReference type="InterPro" id="IPR020904">
    <property type="entry name" value="Sc_DH/Rdtase_CS"/>
</dbReference>
<dbReference type="PANTHER" id="PTHR45024:SF2">
    <property type="entry name" value="SCP2 DOMAIN-CONTAINING PROTEIN"/>
    <property type="match status" value="1"/>
</dbReference>
<dbReference type="InterPro" id="IPR002347">
    <property type="entry name" value="SDR_fam"/>
</dbReference>
<dbReference type="InterPro" id="IPR057326">
    <property type="entry name" value="KR_dom"/>
</dbReference>
<dbReference type="GO" id="GO:0016491">
    <property type="term" value="F:oxidoreductase activity"/>
    <property type="evidence" value="ECO:0007669"/>
    <property type="project" value="UniProtKB-KW"/>
</dbReference>
<dbReference type="PRINTS" id="PR00081">
    <property type="entry name" value="GDHRDH"/>
</dbReference>
<proteinExistence type="inferred from homology"/>
<comment type="similarity">
    <text evidence="1">Belongs to the short-chain dehydrogenases/reductases (SDR) family.</text>
</comment>
<accession>A0A7X1FWK3</accession>
<comment type="caution">
    <text evidence="4">The sequence shown here is derived from an EMBL/GenBank/DDBJ whole genome shotgun (WGS) entry which is preliminary data.</text>
</comment>
<evidence type="ECO:0000313" key="4">
    <source>
        <dbReference type="EMBL" id="MBC2667702.1"/>
    </source>
</evidence>
<evidence type="ECO:0000313" key="5">
    <source>
        <dbReference type="Proteomes" id="UP000551327"/>
    </source>
</evidence>
<evidence type="ECO:0000259" key="3">
    <source>
        <dbReference type="SMART" id="SM00822"/>
    </source>
</evidence>